<feature type="domain" description="Protein kinase" evidence="2">
    <location>
        <begin position="1"/>
        <end position="134"/>
    </location>
</feature>
<name>A0A914S5R0_PAREQ</name>
<dbReference type="Gene3D" id="1.10.510.10">
    <property type="entry name" value="Transferase(Phosphotransferase) domain 1"/>
    <property type="match status" value="1"/>
</dbReference>
<dbReference type="InterPro" id="IPR020635">
    <property type="entry name" value="Tyr_kinase_cat_dom"/>
</dbReference>
<dbReference type="Proteomes" id="UP000887564">
    <property type="component" value="Unplaced"/>
</dbReference>
<dbReference type="WBParaSite" id="PEQ_0001250401-mRNA-1">
    <property type="protein sequence ID" value="PEQ_0001250401-mRNA-1"/>
    <property type="gene ID" value="PEQ_0001250401"/>
</dbReference>
<protein>
    <submittedName>
        <fullName evidence="4">Protein kinase domain-containing protein</fullName>
    </submittedName>
</protein>
<dbReference type="PROSITE" id="PS50011">
    <property type="entry name" value="PROTEIN_KINASE_DOM"/>
    <property type="match status" value="1"/>
</dbReference>
<dbReference type="GO" id="GO:0005524">
    <property type="term" value="F:ATP binding"/>
    <property type="evidence" value="ECO:0007669"/>
    <property type="project" value="InterPro"/>
</dbReference>
<dbReference type="InterPro" id="IPR001245">
    <property type="entry name" value="Ser-Thr/Tyr_kinase_cat_dom"/>
</dbReference>
<keyword evidence="3" id="KW-1185">Reference proteome</keyword>
<dbReference type="PANTHER" id="PTHR24416:SF611">
    <property type="entry name" value="TYROSINE-PROTEIN KINASE TRANSMEMBRANE RECEPTOR ROR"/>
    <property type="match status" value="1"/>
</dbReference>
<dbReference type="GO" id="GO:0004714">
    <property type="term" value="F:transmembrane receptor protein tyrosine kinase activity"/>
    <property type="evidence" value="ECO:0007669"/>
    <property type="project" value="TreeGrafter"/>
</dbReference>
<reference evidence="4" key="1">
    <citation type="submission" date="2022-11" db="UniProtKB">
        <authorList>
            <consortium name="WormBaseParasite"/>
        </authorList>
    </citation>
    <scope>IDENTIFICATION</scope>
</reference>
<dbReference type="InterPro" id="IPR011009">
    <property type="entry name" value="Kinase-like_dom_sf"/>
</dbReference>
<evidence type="ECO:0000256" key="1">
    <source>
        <dbReference type="SAM" id="MobiDB-lite"/>
    </source>
</evidence>
<organism evidence="3 4">
    <name type="scientific">Parascaris equorum</name>
    <name type="common">Equine roundworm</name>
    <dbReference type="NCBI Taxonomy" id="6256"/>
    <lineage>
        <taxon>Eukaryota</taxon>
        <taxon>Metazoa</taxon>
        <taxon>Ecdysozoa</taxon>
        <taxon>Nematoda</taxon>
        <taxon>Chromadorea</taxon>
        <taxon>Rhabditida</taxon>
        <taxon>Spirurina</taxon>
        <taxon>Ascaridomorpha</taxon>
        <taxon>Ascaridoidea</taxon>
        <taxon>Ascarididae</taxon>
        <taxon>Parascaris</taxon>
    </lineage>
</organism>
<dbReference type="InterPro" id="IPR050122">
    <property type="entry name" value="RTK"/>
</dbReference>
<feature type="compositionally biased region" description="Polar residues" evidence="1">
    <location>
        <begin position="141"/>
        <end position="155"/>
    </location>
</feature>
<dbReference type="InterPro" id="IPR000719">
    <property type="entry name" value="Prot_kinase_dom"/>
</dbReference>
<dbReference type="GO" id="GO:0043235">
    <property type="term" value="C:receptor complex"/>
    <property type="evidence" value="ECO:0007669"/>
    <property type="project" value="TreeGrafter"/>
</dbReference>
<dbReference type="GO" id="GO:0005886">
    <property type="term" value="C:plasma membrane"/>
    <property type="evidence" value="ECO:0007669"/>
    <property type="project" value="TreeGrafter"/>
</dbReference>
<dbReference type="GO" id="GO:0017147">
    <property type="term" value="F:Wnt-protein binding"/>
    <property type="evidence" value="ECO:0007669"/>
    <property type="project" value="TreeGrafter"/>
</dbReference>
<dbReference type="Pfam" id="PF07714">
    <property type="entry name" value="PK_Tyr_Ser-Thr"/>
    <property type="match status" value="1"/>
</dbReference>
<dbReference type="AlphaFoldDB" id="A0A914S5R0"/>
<accession>A0A914S5R0</accession>
<evidence type="ECO:0000313" key="3">
    <source>
        <dbReference type="Proteomes" id="UP000887564"/>
    </source>
</evidence>
<feature type="compositionally biased region" description="Low complexity" evidence="1">
    <location>
        <begin position="156"/>
        <end position="180"/>
    </location>
</feature>
<dbReference type="PANTHER" id="PTHR24416">
    <property type="entry name" value="TYROSINE-PROTEIN KINASE RECEPTOR"/>
    <property type="match status" value="1"/>
</dbReference>
<evidence type="ECO:0000313" key="4">
    <source>
        <dbReference type="WBParaSite" id="PEQ_0001250401-mRNA-1"/>
    </source>
</evidence>
<dbReference type="SMART" id="SM00219">
    <property type="entry name" value="TyrKc"/>
    <property type="match status" value="1"/>
</dbReference>
<feature type="region of interest" description="Disordered" evidence="1">
    <location>
        <begin position="141"/>
        <end position="203"/>
    </location>
</feature>
<dbReference type="SUPFAM" id="SSF56112">
    <property type="entry name" value="Protein kinase-like (PK-like)"/>
    <property type="match status" value="1"/>
</dbReference>
<dbReference type="GO" id="GO:0007169">
    <property type="term" value="P:cell surface receptor protein tyrosine kinase signaling pathway"/>
    <property type="evidence" value="ECO:0007669"/>
    <property type="project" value="TreeGrafter"/>
</dbReference>
<proteinExistence type="predicted"/>
<dbReference type="InterPro" id="IPR008266">
    <property type="entry name" value="Tyr_kinase_AS"/>
</dbReference>
<evidence type="ECO:0000259" key="2">
    <source>
        <dbReference type="PROSITE" id="PS50011"/>
    </source>
</evidence>
<dbReference type="PROSITE" id="PS00109">
    <property type="entry name" value="PROTEIN_KINASE_TYR"/>
    <property type="match status" value="1"/>
</dbReference>
<sequence length="228" mass="24978">MDTVVNQLQIAYGMEYLSSMNYVHRDLATRNCLVGDQRVVKISDFGVTKKAIQHGRFSEASDIWAFGVTLWEIYSYGKQPYEGYANSEVIELVSMRSLLECPHNCPTNIYSVMVECWHEHPERRPTFAELHSRLQAWSLTSPTQSVLSHQPNRANSSHSGSSGANRGSRQSSSGQSASIIRGGGGGNTSVGTGPSLSNTAFSVPSPAPMQTMMTLNGVHPFHNAQVGW</sequence>